<dbReference type="GO" id="GO:0004252">
    <property type="term" value="F:serine-type endopeptidase activity"/>
    <property type="evidence" value="ECO:0007669"/>
    <property type="project" value="InterPro"/>
</dbReference>
<keyword evidence="5" id="KW-1185">Reference proteome</keyword>
<evidence type="ECO:0000256" key="2">
    <source>
        <dbReference type="SAM" id="SignalP"/>
    </source>
</evidence>
<dbReference type="Proteomes" id="UP000075886">
    <property type="component" value="Unassembled WGS sequence"/>
</dbReference>
<protein>
    <recommendedName>
        <fullName evidence="3">Peptidase S1 domain-containing protein</fullName>
    </recommendedName>
</protein>
<feature type="domain" description="Peptidase S1" evidence="3">
    <location>
        <begin position="700"/>
        <end position="935"/>
    </location>
</feature>
<evidence type="ECO:0000313" key="5">
    <source>
        <dbReference type="Proteomes" id="UP000075886"/>
    </source>
</evidence>
<sequence length="935" mass="104291">MSVPSVAARMVSRSVLPLVVLSFLCRGNEALHNLFPVEVGLGDEDPFLPNERESLDDCHLRYMRYGRDELDVQEPFPSYVTPPEYTHIASIGWTRAGGKIDWACMGVLIWSNFVLTSARCSAGEGNSAPDAVRLGGDSNNASYIQDRKIKEVIRHPEYSSRTGEHDIALLQLDASVNVNEATVPTCLWLWDDVPFPTMDSIQSNKAGRDPTGSTFSSNEMIRVNVTSADCVSPTTGLPEEQLCMKKMVAPTQDCEQIPRGNPLQTRLMHNYLTSPFLVGLLSSSLARGTCNPVQRYTKIAPYRDWLMQTLLERNTTATPQDFHAVVCAHRYAHFRPRQDELMLERNGEVPITASNVEFVRTRGLSYIVEMEWPTEAGGAARNNCAGTFVDQRTVLTLAECVLPTAEGFQPRAVVYRSFFSGGSFPIESIHVHPGYKRNSQRNNLAVVKLEKQQQSVVPACIWLYDELPIDRYDLTGVGTNDFNYYPRNQRYDVDRVANTVVQHAVDLYPLVECTKELSQFDGNRTREGFNHQEHICFRSDRWLVPGVCRDLPGAPVIRYINRAGVYMKYLFGLNVASPTCGHGIPSITIQLAPHMDWLQSIILDKRARASSDSVIVINPDLKRSDECSNGDGSIGICVPHELCLSTGERLRKGEHITVCSVGSIVCCPWGDIARNSGVGAIRMELETCEDRYRAIRLERYAGAVKNESLYSNIPHTAEIGWPQSNGRIAFGCLGYLITTNAIVTSARCVDQNPSKPTVVRIGSLQASDVNHYVLLTIRRVRVHEDYDPATGVNNIALVMLTSPINPNTFYYPGCVFRNSTHLPTRLFTFTSVRDTTTTTKTVPLYRSDCSVRFSDPLAPGQACMLVSTPETSFTRGSGCFNTGDPIVWDHRTSELIYDAEYLVAIFSHGSCTEMSDVKIVTRLSYYFDWIVANAK</sequence>
<dbReference type="SUPFAM" id="SSF50494">
    <property type="entry name" value="Trypsin-like serine proteases"/>
    <property type="match status" value="3"/>
</dbReference>
<accession>A0A182QDD3</accession>
<feature type="domain" description="Peptidase S1" evidence="3">
    <location>
        <begin position="24"/>
        <end position="311"/>
    </location>
</feature>
<reference evidence="5" key="1">
    <citation type="submission" date="2014-01" db="EMBL/GenBank/DDBJ databases">
        <title>The Genome Sequence of Anopheles farauti FAR1 (V2).</title>
        <authorList>
            <consortium name="The Broad Institute Genomics Platform"/>
            <person name="Neafsey D.E."/>
            <person name="Besansky N."/>
            <person name="Howell P."/>
            <person name="Walton C."/>
            <person name="Young S.K."/>
            <person name="Zeng Q."/>
            <person name="Gargeya S."/>
            <person name="Fitzgerald M."/>
            <person name="Haas B."/>
            <person name="Abouelleil A."/>
            <person name="Allen A.W."/>
            <person name="Alvarado L."/>
            <person name="Arachchi H.M."/>
            <person name="Berlin A.M."/>
            <person name="Chapman S.B."/>
            <person name="Gainer-Dewar J."/>
            <person name="Goldberg J."/>
            <person name="Griggs A."/>
            <person name="Gujja S."/>
            <person name="Hansen M."/>
            <person name="Howarth C."/>
            <person name="Imamovic A."/>
            <person name="Ireland A."/>
            <person name="Larimer J."/>
            <person name="McCowan C."/>
            <person name="Murphy C."/>
            <person name="Pearson M."/>
            <person name="Poon T.W."/>
            <person name="Priest M."/>
            <person name="Roberts A."/>
            <person name="Saif S."/>
            <person name="Shea T."/>
            <person name="Sisk P."/>
            <person name="Sykes S."/>
            <person name="Wortman J."/>
            <person name="Nusbaum C."/>
            <person name="Birren B."/>
        </authorList>
    </citation>
    <scope>NUCLEOTIDE SEQUENCE [LARGE SCALE GENOMIC DNA]</scope>
    <source>
        <strain evidence="5">FAR1</strain>
    </source>
</reference>
<keyword evidence="2" id="KW-0732">Signal</keyword>
<dbReference type="AlphaFoldDB" id="A0A182QDD3"/>
<dbReference type="SMART" id="SM00020">
    <property type="entry name" value="Tryp_SPc"/>
    <property type="match status" value="1"/>
</dbReference>
<reference evidence="4" key="2">
    <citation type="submission" date="2020-05" db="UniProtKB">
        <authorList>
            <consortium name="EnsemblMetazoa"/>
        </authorList>
    </citation>
    <scope>IDENTIFICATION</scope>
    <source>
        <strain evidence="4">FAR1</strain>
    </source>
</reference>
<feature type="chain" id="PRO_5008132675" description="Peptidase S1 domain-containing protein" evidence="2">
    <location>
        <begin position="31"/>
        <end position="935"/>
    </location>
</feature>
<name>A0A182QDD3_9DIPT</name>
<dbReference type="EMBL" id="AXCN02002043">
    <property type="status" value="NOT_ANNOTATED_CDS"/>
    <property type="molecule type" value="Genomic_DNA"/>
</dbReference>
<dbReference type="InterPro" id="IPR043504">
    <property type="entry name" value="Peptidase_S1_PA_chymotrypsin"/>
</dbReference>
<evidence type="ECO:0000259" key="3">
    <source>
        <dbReference type="PROSITE" id="PS50240"/>
    </source>
</evidence>
<feature type="signal peptide" evidence="2">
    <location>
        <begin position="1"/>
        <end position="30"/>
    </location>
</feature>
<feature type="domain" description="Peptidase S1" evidence="3">
    <location>
        <begin position="351"/>
        <end position="603"/>
    </location>
</feature>
<dbReference type="PANTHER" id="PTHR24260:SF147">
    <property type="entry name" value="EG:BACR7A4.3 PROTEIN-RELATED"/>
    <property type="match status" value="1"/>
</dbReference>
<evidence type="ECO:0000256" key="1">
    <source>
        <dbReference type="ARBA" id="ARBA00024195"/>
    </source>
</evidence>
<comment type="similarity">
    <text evidence="1">Belongs to the peptidase S1 family. CLIP subfamily.</text>
</comment>
<dbReference type="GO" id="GO:0006508">
    <property type="term" value="P:proteolysis"/>
    <property type="evidence" value="ECO:0007669"/>
    <property type="project" value="InterPro"/>
</dbReference>
<dbReference type="Pfam" id="PF00089">
    <property type="entry name" value="Trypsin"/>
    <property type="match status" value="3"/>
</dbReference>
<dbReference type="InterPro" id="IPR009003">
    <property type="entry name" value="Peptidase_S1_PA"/>
</dbReference>
<proteinExistence type="inferred from homology"/>
<dbReference type="Gene3D" id="2.40.10.10">
    <property type="entry name" value="Trypsin-like serine proteases"/>
    <property type="match status" value="3"/>
</dbReference>
<dbReference type="InterPro" id="IPR051333">
    <property type="entry name" value="CLIP_Serine_Protease"/>
</dbReference>
<dbReference type="EnsemblMetazoa" id="AFAF007912-RA">
    <property type="protein sequence ID" value="AFAF007912-PA"/>
    <property type="gene ID" value="AFAF007912"/>
</dbReference>
<dbReference type="InterPro" id="IPR001254">
    <property type="entry name" value="Trypsin_dom"/>
</dbReference>
<organism evidence="4 5">
    <name type="scientific">Anopheles farauti</name>
    <dbReference type="NCBI Taxonomy" id="69004"/>
    <lineage>
        <taxon>Eukaryota</taxon>
        <taxon>Metazoa</taxon>
        <taxon>Ecdysozoa</taxon>
        <taxon>Arthropoda</taxon>
        <taxon>Hexapoda</taxon>
        <taxon>Insecta</taxon>
        <taxon>Pterygota</taxon>
        <taxon>Neoptera</taxon>
        <taxon>Endopterygota</taxon>
        <taxon>Diptera</taxon>
        <taxon>Nematocera</taxon>
        <taxon>Culicoidea</taxon>
        <taxon>Culicidae</taxon>
        <taxon>Anophelinae</taxon>
        <taxon>Anopheles</taxon>
    </lineage>
</organism>
<evidence type="ECO:0000313" key="4">
    <source>
        <dbReference type="EnsemblMetazoa" id="AFAF007912-PA"/>
    </source>
</evidence>
<dbReference type="PANTHER" id="PTHR24260">
    <property type="match status" value="1"/>
</dbReference>
<dbReference type="VEuPathDB" id="VectorBase:AFAF007912"/>
<dbReference type="PROSITE" id="PS50240">
    <property type="entry name" value="TRYPSIN_DOM"/>
    <property type="match status" value="3"/>
</dbReference>
<dbReference type="STRING" id="69004.A0A182QDD3"/>